<protein>
    <submittedName>
        <fullName evidence="2">Uncharacterized protein</fullName>
    </submittedName>
</protein>
<gene>
    <name evidence="2" type="ORF">BIY37_08560</name>
</gene>
<feature type="region of interest" description="Disordered" evidence="1">
    <location>
        <begin position="43"/>
        <end position="66"/>
    </location>
</feature>
<organism evidence="2 3">
    <name type="scientific">Candidatus Brocadia sapporoensis</name>
    <dbReference type="NCBI Taxonomy" id="392547"/>
    <lineage>
        <taxon>Bacteria</taxon>
        <taxon>Pseudomonadati</taxon>
        <taxon>Planctomycetota</taxon>
        <taxon>Candidatus Brocadiia</taxon>
        <taxon>Candidatus Brocadiales</taxon>
        <taxon>Candidatus Brocadiaceae</taxon>
        <taxon>Candidatus Brocadia</taxon>
    </lineage>
</organism>
<name>A0A1V6LZ03_9BACT</name>
<proteinExistence type="predicted"/>
<comment type="caution">
    <text evidence="2">The sequence shown here is derived from an EMBL/GenBank/DDBJ whole genome shotgun (WGS) entry which is preliminary data.</text>
</comment>
<evidence type="ECO:0000313" key="3">
    <source>
        <dbReference type="Proteomes" id="UP000242219"/>
    </source>
</evidence>
<reference evidence="2 3" key="1">
    <citation type="journal article" date="2016" name="Genome Announc.">
        <title>Draft Genome Sequence of the Anaerobic Ammonium-Oxidizing Bacterium 'Candidatus Brocadia sp. 40'.</title>
        <authorList>
            <person name="Ali M."/>
            <person name="Haroon M.F."/>
            <person name="Narita Y."/>
            <person name="Zhang L."/>
            <person name="Rangel Shaw D."/>
            <person name="Okabe S."/>
            <person name="Saikaly P.E."/>
        </authorList>
    </citation>
    <scope>NUCLEOTIDE SEQUENCE [LARGE SCALE GENOMIC DNA]</scope>
    <source>
        <strain evidence="2 3">40</strain>
    </source>
</reference>
<feature type="compositionally biased region" description="Basic and acidic residues" evidence="1">
    <location>
        <begin position="56"/>
        <end position="66"/>
    </location>
</feature>
<sequence length="66" mass="7416">MKKVTLAITSFLKKTKNTDFIVVFTACYGKTEPNRSDNLSLLMHGTKPENPSATAYHRENVNADKK</sequence>
<keyword evidence="3" id="KW-1185">Reference proteome</keyword>
<dbReference type="AlphaFoldDB" id="A0A1V6LZ03"/>
<evidence type="ECO:0000313" key="2">
    <source>
        <dbReference type="EMBL" id="OQD45402.1"/>
    </source>
</evidence>
<evidence type="ECO:0000256" key="1">
    <source>
        <dbReference type="SAM" id="MobiDB-lite"/>
    </source>
</evidence>
<accession>A0A1V6LZ03</accession>
<dbReference type="EMBL" id="MJUW02000092">
    <property type="protein sequence ID" value="OQD45402.1"/>
    <property type="molecule type" value="Genomic_DNA"/>
</dbReference>
<dbReference type="Proteomes" id="UP000242219">
    <property type="component" value="Unassembled WGS sequence"/>
</dbReference>